<sequence>MKSLSRILLFFLILTAWRCGASRSVNLHELPNYQTQAPQIVFLDLKVKKGAGDTETVTLDNAILGKGEIRRQLTMATSAVQIRTVAVDSAGRTVETWHVDHPLHREVEVASPGGQMERRKLAVDEGVFSLRFQADPRIQKLVFYRVEAGKKPKVLYTLRLKP</sequence>
<feature type="signal peptide" evidence="1">
    <location>
        <begin position="1"/>
        <end position="21"/>
    </location>
</feature>
<evidence type="ECO:0000313" key="2">
    <source>
        <dbReference type="EMBL" id="GAA4467177.1"/>
    </source>
</evidence>
<name>A0ABP8NHP5_9BACT</name>
<feature type="chain" id="PRO_5046455277" evidence="1">
    <location>
        <begin position="22"/>
        <end position="162"/>
    </location>
</feature>
<proteinExistence type="predicted"/>
<dbReference type="RefSeq" id="WP_345248297.1">
    <property type="nucleotide sequence ID" value="NZ_BAABHD010000082.1"/>
</dbReference>
<dbReference type="EMBL" id="BAABHD010000082">
    <property type="protein sequence ID" value="GAA4467177.1"/>
    <property type="molecule type" value="Genomic_DNA"/>
</dbReference>
<evidence type="ECO:0000256" key="1">
    <source>
        <dbReference type="SAM" id="SignalP"/>
    </source>
</evidence>
<comment type="caution">
    <text evidence="2">The sequence shown here is derived from an EMBL/GenBank/DDBJ whole genome shotgun (WGS) entry which is preliminary data.</text>
</comment>
<protein>
    <submittedName>
        <fullName evidence="2">Uncharacterized protein</fullName>
    </submittedName>
</protein>
<dbReference type="Proteomes" id="UP001501175">
    <property type="component" value="Unassembled WGS sequence"/>
</dbReference>
<accession>A0ABP8NHP5</accession>
<keyword evidence="3" id="KW-1185">Reference proteome</keyword>
<keyword evidence="1" id="KW-0732">Signal</keyword>
<evidence type="ECO:0000313" key="3">
    <source>
        <dbReference type="Proteomes" id="UP001501175"/>
    </source>
</evidence>
<organism evidence="2 3">
    <name type="scientific">Nibrella saemangeumensis</name>
    <dbReference type="NCBI Taxonomy" id="1084526"/>
    <lineage>
        <taxon>Bacteria</taxon>
        <taxon>Pseudomonadati</taxon>
        <taxon>Bacteroidota</taxon>
        <taxon>Cytophagia</taxon>
        <taxon>Cytophagales</taxon>
        <taxon>Spirosomataceae</taxon>
        <taxon>Nibrella</taxon>
    </lineage>
</organism>
<gene>
    <name evidence="2" type="ORF">GCM10023189_50330</name>
</gene>
<reference evidence="3" key="1">
    <citation type="journal article" date="2019" name="Int. J. Syst. Evol. Microbiol.">
        <title>The Global Catalogue of Microorganisms (GCM) 10K type strain sequencing project: providing services to taxonomists for standard genome sequencing and annotation.</title>
        <authorList>
            <consortium name="The Broad Institute Genomics Platform"/>
            <consortium name="The Broad Institute Genome Sequencing Center for Infectious Disease"/>
            <person name="Wu L."/>
            <person name="Ma J."/>
        </authorList>
    </citation>
    <scope>NUCLEOTIDE SEQUENCE [LARGE SCALE GENOMIC DNA]</scope>
    <source>
        <strain evidence="3">JCM 17927</strain>
    </source>
</reference>